<feature type="transmembrane region" description="Helical" evidence="5">
    <location>
        <begin position="151"/>
        <end position="176"/>
    </location>
</feature>
<dbReference type="GO" id="GO:0016020">
    <property type="term" value="C:membrane"/>
    <property type="evidence" value="ECO:0007669"/>
    <property type="project" value="UniProtKB-SubCell"/>
</dbReference>
<feature type="domain" description="ABC-2 type transporter transmembrane" evidence="6">
    <location>
        <begin position="33"/>
        <end position="250"/>
    </location>
</feature>
<feature type="transmembrane region" description="Helical" evidence="5">
    <location>
        <begin position="66"/>
        <end position="84"/>
    </location>
</feature>
<keyword evidence="8" id="KW-1185">Reference proteome</keyword>
<proteinExistence type="predicted"/>
<evidence type="ECO:0000256" key="1">
    <source>
        <dbReference type="ARBA" id="ARBA00004141"/>
    </source>
</evidence>
<dbReference type="Pfam" id="PF12698">
    <property type="entry name" value="ABC2_membrane_3"/>
    <property type="match status" value="1"/>
</dbReference>
<reference evidence="7 8" key="1">
    <citation type="submission" date="2019-07" db="EMBL/GenBank/DDBJ databases">
        <title>Sphingomonas solaris sp. nov., isolated from a solar panel from Boston, Massachusetts.</title>
        <authorList>
            <person name="Tanner K."/>
            <person name="Pascual J."/>
            <person name="Mancuso C."/>
            <person name="Pereto J."/>
            <person name="Khalil A."/>
            <person name="Vilanova C."/>
        </authorList>
    </citation>
    <scope>NUCLEOTIDE SEQUENCE [LARGE SCALE GENOMIC DNA]</scope>
    <source>
        <strain evidence="7 8">R4DWN</strain>
    </source>
</reference>
<evidence type="ECO:0000256" key="5">
    <source>
        <dbReference type="SAM" id="Phobius"/>
    </source>
</evidence>
<dbReference type="Proteomes" id="UP000318681">
    <property type="component" value="Unassembled WGS sequence"/>
</dbReference>
<evidence type="ECO:0000313" key="8">
    <source>
        <dbReference type="Proteomes" id="UP000318681"/>
    </source>
</evidence>
<dbReference type="InterPro" id="IPR013525">
    <property type="entry name" value="ABC2_TM"/>
</dbReference>
<dbReference type="EMBL" id="VNIM01000096">
    <property type="protein sequence ID" value="TVV71155.1"/>
    <property type="molecule type" value="Genomic_DNA"/>
</dbReference>
<dbReference type="OrthoDB" id="7388589at2"/>
<comment type="subcellular location">
    <subcellularLocation>
        <location evidence="1">Membrane</location>
        <topology evidence="1">Multi-pass membrane protein</topology>
    </subcellularLocation>
</comment>
<keyword evidence="4 5" id="KW-0472">Membrane</keyword>
<evidence type="ECO:0000313" key="7">
    <source>
        <dbReference type="EMBL" id="TVV71155.1"/>
    </source>
</evidence>
<feature type="non-terminal residue" evidence="7">
    <location>
        <position position="1"/>
    </location>
</feature>
<feature type="transmembrane region" description="Helical" evidence="5">
    <location>
        <begin position="197"/>
        <end position="222"/>
    </location>
</feature>
<feature type="transmembrane region" description="Helical" evidence="5">
    <location>
        <begin position="120"/>
        <end position="139"/>
    </location>
</feature>
<dbReference type="GO" id="GO:0140359">
    <property type="term" value="F:ABC-type transporter activity"/>
    <property type="evidence" value="ECO:0007669"/>
    <property type="project" value="InterPro"/>
</dbReference>
<evidence type="ECO:0000256" key="3">
    <source>
        <dbReference type="ARBA" id="ARBA00022989"/>
    </source>
</evidence>
<sequence>RPLLVGPRGQIVGNGGVVALILDEARQHRALGTAAPPPVALMAQAVGQAAGDDTAARTLTARMGQLLLMLLTMILAGMLLSNLIEEKSNKVIEVLAAAVPVDAIFIGKLMAMLAMSLTGIAIWGGTAGLVVFTLAPQAAAALPPPAVGWPAFLLLGTGYFILCYLLLGALFLGIGAQASTVREVQTLSMPVTMAQMGVVALASSAVGKAGGALAITAMVFPWSSPFAMIAGAAQSAALWPHALAMLWQAAWVALIIRVAAGRFRKSVLKSGGPRRRLFRRAR</sequence>
<organism evidence="7 8">
    <name type="scientific">Alterirhizorhabdus solaris</name>
    <dbReference type="NCBI Taxonomy" id="2529389"/>
    <lineage>
        <taxon>Bacteria</taxon>
        <taxon>Pseudomonadati</taxon>
        <taxon>Pseudomonadota</taxon>
        <taxon>Alphaproteobacteria</taxon>
        <taxon>Sphingomonadales</taxon>
        <taxon>Rhizorhabdaceae</taxon>
        <taxon>Alterirhizorhabdus</taxon>
    </lineage>
</organism>
<gene>
    <name evidence="7" type="ORF">FOY91_17490</name>
</gene>
<name>A0A558QVK6_9SPHN</name>
<comment type="caution">
    <text evidence="7">The sequence shown here is derived from an EMBL/GenBank/DDBJ whole genome shotgun (WGS) entry which is preliminary data.</text>
</comment>
<dbReference type="RefSeq" id="WP_145154707.1">
    <property type="nucleotide sequence ID" value="NZ_VNIM01000096.1"/>
</dbReference>
<evidence type="ECO:0000256" key="2">
    <source>
        <dbReference type="ARBA" id="ARBA00022692"/>
    </source>
</evidence>
<evidence type="ECO:0000256" key="4">
    <source>
        <dbReference type="ARBA" id="ARBA00023136"/>
    </source>
</evidence>
<keyword evidence="2 5" id="KW-0812">Transmembrane</keyword>
<evidence type="ECO:0000259" key="6">
    <source>
        <dbReference type="Pfam" id="PF12698"/>
    </source>
</evidence>
<protein>
    <submittedName>
        <fullName evidence="7">ABC transporter permease</fullName>
    </submittedName>
</protein>
<keyword evidence="3 5" id="KW-1133">Transmembrane helix</keyword>
<dbReference type="AlphaFoldDB" id="A0A558QVK6"/>
<feature type="transmembrane region" description="Helical" evidence="5">
    <location>
        <begin position="242"/>
        <end position="260"/>
    </location>
</feature>
<accession>A0A558QVK6</accession>